<dbReference type="AlphaFoldDB" id="A0A9Q2ZTX8"/>
<dbReference type="Proteomes" id="UP000742934">
    <property type="component" value="Unassembled WGS sequence"/>
</dbReference>
<proteinExistence type="predicted"/>
<organism evidence="1 2">
    <name type="scientific">Enterobacter hormaechei subsp. hoffmannii</name>
    <dbReference type="NCBI Taxonomy" id="1812934"/>
    <lineage>
        <taxon>Bacteria</taxon>
        <taxon>Pseudomonadati</taxon>
        <taxon>Pseudomonadota</taxon>
        <taxon>Gammaproteobacteria</taxon>
        <taxon>Enterobacterales</taxon>
        <taxon>Enterobacteriaceae</taxon>
        <taxon>Enterobacter</taxon>
        <taxon>Enterobacter cloacae complex</taxon>
    </lineage>
</organism>
<protein>
    <submittedName>
        <fullName evidence="1">Uncharacterized protein</fullName>
    </submittedName>
</protein>
<reference evidence="1" key="1">
    <citation type="submission" date="2021-05" db="EMBL/GenBank/DDBJ databases">
        <title>The batch submission of Enterobacter spp. strains.</title>
        <authorList>
            <person name="Wei L."/>
            <person name="Wang C."/>
            <person name="Feng Y."/>
            <person name="Zong Z."/>
        </authorList>
    </citation>
    <scope>NUCLEOTIDE SEQUENCE</scope>
    <source>
        <strain evidence="1">090086</strain>
    </source>
</reference>
<accession>A0A9Q2ZTX8</accession>
<evidence type="ECO:0000313" key="2">
    <source>
        <dbReference type="Proteomes" id="UP000742934"/>
    </source>
</evidence>
<sequence length="132" mass="14946">MASDRKARYDSIELYVPEDLRQKFIDGFDEVGLHAGVVRCFSAKPSTVKEFLSVLYERGKTYAPLVLKALEMLQRKNSIKIEICSDRRIIDLKGFSTEDALEIIKASNAIKVSHIESIEEQSDTSGFKNSKE</sequence>
<dbReference type="EMBL" id="JAHEVK010000007">
    <property type="protein sequence ID" value="MBT1776649.1"/>
    <property type="molecule type" value="Genomic_DNA"/>
</dbReference>
<evidence type="ECO:0000313" key="1">
    <source>
        <dbReference type="EMBL" id="MBT1776649.1"/>
    </source>
</evidence>
<name>A0A9Q2ZTX8_9ENTR</name>
<comment type="caution">
    <text evidence="1">The sequence shown here is derived from an EMBL/GenBank/DDBJ whole genome shotgun (WGS) entry which is preliminary data.</text>
</comment>
<dbReference type="RefSeq" id="WP_038415743.1">
    <property type="nucleotide sequence ID" value="NZ_JBMDBL010000017.1"/>
</dbReference>
<gene>
    <name evidence="1" type="ORF">KK080_07460</name>
</gene>